<dbReference type="AlphaFoldDB" id="A0ABD5Y9I5"/>
<gene>
    <name evidence="3" type="ORF">ACFQMA_19610</name>
</gene>
<dbReference type="EMBL" id="JBHTAS010000001">
    <property type="protein sequence ID" value="MFC7142030.1"/>
    <property type="molecule type" value="Genomic_DNA"/>
</dbReference>
<keyword evidence="2" id="KW-0472">Membrane</keyword>
<keyword evidence="2" id="KW-1133">Transmembrane helix</keyword>
<dbReference type="GeneID" id="78822362"/>
<feature type="region of interest" description="Disordered" evidence="1">
    <location>
        <begin position="339"/>
        <end position="358"/>
    </location>
</feature>
<dbReference type="Gene3D" id="2.120.10.30">
    <property type="entry name" value="TolB, C-terminal domain"/>
    <property type="match status" value="1"/>
</dbReference>
<evidence type="ECO:0000256" key="2">
    <source>
        <dbReference type="SAM" id="Phobius"/>
    </source>
</evidence>
<protein>
    <submittedName>
        <fullName evidence="3">Aryl-sulfate sulfotransferase</fullName>
    </submittedName>
</protein>
<dbReference type="InterPro" id="IPR011042">
    <property type="entry name" value="6-blade_b-propeller_TolB-like"/>
</dbReference>
<feature type="transmembrane region" description="Helical" evidence="2">
    <location>
        <begin position="411"/>
        <end position="433"/>
    </location>
</feature>
<dbReference type="PANTHER" id="PTHR35340:SF5">
    <property type="entry name" value="ASST-DOMAIN-CONTAINING PROTEIN"/>
    <property type="match status" value="1"/>
</dbReference>
<accession>A0ABD5Y9I5</accession>
<dbReference type="Proteomes" id="UP001596432">
    <property type="component" value="Unassembled WGS sequence"/>
</dbReference>
<dbReference type="InterPro" id="IPR010262">
    <property type="entry name" value="Arylsulfotransferase_bact"/>
</dbReference>
<reference evidence="3 4" key="1">
    <citation type="journal article" date="2019" name="Int. J. Syst. Evol. Microbiol.">
        <title>The Global Catalogue of Microorganisms (GCM) 10K type strain sequencing project: providing services to taxonomists for standard genome sequencing and annotation.</title>
        <authorList>
            <consortium name="The Broad Institute Genomics Platform"/>
            <consortium name="The Broad Institute Genome Sequencing Center for Infectious Disease"/>
            <person name="Wu L."/>
            <person name="Ma J."/>
        </authorList>
    </citation>
    <scope>NUCLEOTIDE SEQUENCE [LARGE SCALE GENOMIC DNA]</scope>
    <source>
        <strain evidence="3 4">XZYJT29</strain>
    </source>
</reference>
<name>A0ABD5Y9I5_9EURY</name>
<evidence type="ECO:0000313" key="4">
    <source>
        <dbReference type="Proteomes" id="UP001596432"/>
    </source>
</evidence>
<organism evidence="3 4">
    <name type="scientific">Halosimplex aquaticum</name>
    <dbReference type="NCBI Taxonomy" id="3026162"/>
    <lineage>
        <taxon>Archaea</taxon>
        <taxon>Methanobacteriati</taxon>
        <taxon>Methanobacteriota</taxon>
        <taxon>Stenosarchaea group</taxon>
        <taxon>Halobacteria</taxon>
        <taxon>Halobacteriales</taxon>
        <taxon>Haloarculaceae</taxon>
        <taxon>Halosimplex</taxon>
    </lineage>
</organism>
<dbReference type="SUPFAM" id="SSF63829">
    <property type="entry name" value="Calcium-dependent phosphotriesterase"/>
    <property type="match status" value="1"/>
</dbReference>
<evidence type="ECO:0000313" key="3">
    <source>
        <dbReference type="EMBL" id="MFC7142030.1"/>
    </source>
</evidence>
<dbReference type="RefSeq" id="WP_274323106.1">
    <property type="nucleotide sequence ID" value="NZ_CP118158.1"/>
</dbReference>
<keyword evidence="2" id="KW-0812">Transmembrane</keyword>
<sequence length="449" mass="50329">MRSLPRRWRIRGALGVVLVALLALTAAAVASEESTAAATAIDSRAAAETIISVQGVRFRDDVRGPSPSRLFAVDGDGDVQWSYSGTRHGFRWLYDVDPLSNGNLLVTATVPGDTVVFEFDPETRTRAWTERFDARDTHDVDLINGDELLVANLRNYDVEANVSRDRVFVYNRTRDEIVWEWQFRDHYPESTDNGFRVGWTHLNDVDEIDDGRFLASPRNFDQAIVINRSTREIEMRLGRDDNRTKLFKQHNPDYLVGENGTPTMLVADSENDRVVEYARVDGEWERTWAVRGFHWPRDADRLPNGNTLVTDTKNNRVVEITPTGEVVWAVAAPWGTYEAERGRDGSHGPTVRQQNATGRYRVHGGELGRVEAGDSVGTWIATAGEGTPAAAQARDLGVAFRRFEERFAPPWLSSWAFAAAVLAGVVALTWAAGELAFRYRRRRRGAEGP</sequence>
<dbReference type="InterPro" id="IPR053143">
    <property type="entry name" value="Arylsulfate_ST"/>
</dbReference>
<dbReference type="PANTHER" id="PTHR35340">
    <property type="entry name" value="PQQ ENZYME REPEAT PROTEIN-RELATED"/>
    <property type="match status" value="1"/>
</dbReference>
<comment type="caution">
    <text evidence="3">The sequence shown here is derived from an EMBL/GenBank/DDBJ whole genome shotgun (WGS) entry which is preliminary data.</text>
</comment>
<evidence type="ECO:0000256" key="1">
    <source>
        <dbReference type="SAM" id="MobiDB-lite"/>
    </source>
</evidence>
<proteinExistence type="predicted"/>
<dbReference type="Pfam" id="PF05935">
    <property type="entry name" value="Arylsulfotrans"/>
    <property type="match status" value="1"/>
</dbReference>
<keyword evidence="4" id="KW-1185">Reference proteome</keyword>